<protein>
    <submittedName>
        <fullName evidence="1">Hypotherical protein</fullName>
    </submittedName>
</protein>
<dbReference type="AlphaFoldDB" id="C1L6I5"/>
<reference evidence="1" key="1">
    <citation type="journal article" date="2009" name="Nature">
        <title>The Schistosoma japonicum genome reveals features of host-parasite interplay.</title>
        <authorList>
            <person name="Liu F."/>
            <person name="Zhou Y."/>
            <person name="Wang Z.Q."/>
            <person name="Lu G."/>
            <person name="Zheng H."/>
            <person name="Brindley P.J."/>
            <person name="McManus D.P."/>
            <person name="Blair D."/>
            <person name="Zhang Q.H."/>
            <person name="Zhong Y."/>
            <person name="Wang S."/>
            <person name="Han Z.G."/>
            <person name="Chen Z."/>
        </authorList>
    </citation>
    <scope>NUCLEOTIDE SEQUENCE</scope>
    <source>
        <strain evidence="1">Anhui</strain>
    </source>
</reference>
<dbReference type="PANTHER" id="PTHR23290">
    <property type="entry name" value="RRNA N6-ADENOSINE-METHYLTRANSFERASE METTL5"/>
    <property type="match status" value="1"/>
</dbReference>
<organism evidence="1">
    <name type="scientific">Schistosoma japonicum</name>
    <name type="common">Blood fluke</name>
    <dbReference type="NCBI Taxonomy" id="6182"/>
    <lineage>
        <taxon>Eukaryota</taxon>
        <taxon>Metazoa</taxon>
        <taxon>Spiralia</taxon>
        <taxon>Lophotrochozoa</taxon>
        <taxon>Platyhelminthes</taxon>
        <taxon>Trematoda</taxon>
        <taxon>Digenea</taxon>
        <taxon>Strigeidida</taxon>
        <taxon>Schistosomatoidea</taxon>
        <taxon>Schistosomatidae</taxon>
        <taxon>Schistosoma</taxon>
    </lineage>
</organism>
<proteinExistence type="evidence at transcript level"/>
<evidence type="ECO:0000313" key="1">
    <source>
        <dbReference type="EMBL" id="CAX70313.1"/>
    </source>
</evidence>
<name>C1L6I5_SCHJA</name>
<dbReference type="Gene3D" id="3.40.50.150">
    <property type="entry name" value="Vaccinia Virus protein VP39"/>
    <property type="match status" value="1"/>
</dbReference>
<dbReference type="EMBL" id="FN314580">
    <property type="protein sequence ID" value="CAX70313.1"/>
    <property type="molecule type" value="mRNA"/>
</dbReference>
<accession>C1L6I5</accession>
<dbReference type="InterPro" id="IPR029063">
    <property type="entry name" value="SAM-dependent_MTases_sf"/>
</dbReference>
<dbReference type="InterPro" id="IPR051720">
    <property type="entry name" value="rRNA_MeTrfase/Polyamine_Synth"/>
</dbReference>
<reference evidence="1" key="2">
    <citation type="submission" date="2009-03" db="EMBL/GenBank/DDBJ databases">
        <authorList>
            <person name="Gang L."/>
        </authorList>
    </citation>
    <scope>NUCLEOTIDE SEQUENCE</scope>
    <source>
        <strain evidence="1">Anhui</strain>
    </source>
</reference>
<dbReference type="PANTHER" id="PTHR23290:SF0">
    <property type="entry name" value="RRNA N6-ADENOSINE-METHYLTRANSFERASE METTL5"/>
    <property type="match status" value="1"/>
</dbReference>
<sequence length="71" mass="8171">MALLHAALSIAHSNAYSLHKTITRNHVPRTIHNTGAQAKVTAELRFNLSRSYKRHRYDTVDIAVDFIHSWF</sequence>
<dbReference type="GO" id="GO:0008988">
    <property type="term" value="F:rRNA (adenine-N6-)-methyltransferase activity"/>
    <property type="evidence" value="ECO:0007669"/>
    <property type="project" value="TreeGrafter"/>
</dbReference>